<name>A0A8K1C3K1_PYTOL</name>
<dbReference type="AlphaFoldDB" id="A0A8K1C3K1"/>
<dbReference type="InterPro" id="IPR032727">
    <property type="entry name" value="CLAMP"/>
</dbReference>
<dbReference type="OrthoDB" id="425082at2759"/>
<dbReference type="EMBL" id="SPLM01000147">
    <property type="protein sequence ID" value="TMW55789.1"/>
    <property type="molecule type" value="Genomic_DNA"/>
</dbReference>
<proteinExistence type="predicted"/>
<dbReference type="PANTHER" id="PTHR28457:SF1">
    <property type="entry name" value="CILIA- AND FLAGELLA-ASSOCIATED PROTEIN 119"/>
    <property type="match status" value="1"/>
</dbReference>
<keyword evidence="2" id="KW-1185">Reference proteome</keyword>
<dbReference type="Proteomes" id="UP000794436">
    <property type="component" value="Unassembled WGS sequence"/>
</dbReference>
<accession>A0A8K1C3K1</accession>
<dbReference type="Pfam" id="PF14769">
    <property type="entry name" value="CLAMP"/>
    <property type="match status" value="1"/>
</dbReference>
<protein>
    <submittedName>
        <fullName evidence="1">Uncharacterized protein</fullName>
    </submittedName>
</protein>
<gene>
    <name evidence="1" type="ORF">Poli38472_010671</name>
</gene>
<evidence type="ECO:0000313" key="2">
    <source>
        <dbReference type="Proteomes" id="UP000794436"/>
    </source>
</evidence>
<dbReference type="PANTHER" id="PTHR28457">
    <property type="entry name" value="COILED-COIL DOMAIN-CONTAINING PROTEIN 189"/>
    <property type="match status" value="1"/>
</dbReference>
<organism evidence="1 2">
    <name type="scientific">Pythium oligandrum</name>
    <name type="common">Mycoparasitic fungus</name>
    <dbReference type="NCBI Taxonomy" id="41045"/>
    <lineage>
        <taxon>Eukaryota</taxon>
        <taxon>Sar</taxon>
        <taxon>Stramenopiles</taxon>
        <taxon>Oomycota</taxon>
        <taxon>Peronosporomycetes</taxon>
        <taxon>Pythiales</taxon>
        <taxon>Pythiaceae</taxon>
        <taxon>Pythium</taxon>
    </lineage>
</organism>
<comment type="caution">
    <text evidence="1">The sequence shown here is derived from an EMBL/GenBank/DDBJ whole genome shotgun (WGS) entry which is preliminary data.</text>
</comment>
<sequence>MADAITWKYVSKEQVDRLADHHAMDDCRRELAQVFKIDLEDKKQCFLLDFHVHNYSYPSQKSSCKGRTQVDMTEFLDLCYVTFCRQAHLHPEQISVLLGILQLLMEKDFADDSQTTLEQSYQAFQKLLLDHSVERSPKRRVFRAFC</sequence>
<reference evidence="1" key="1">
    <citation type="submission" date="2019-03" db="EMBL/GenBank/DDBJ databases">
        <title>Long read genome sequence of the mycoparasitic Pythium oligandrum ATCC 38472 isolated from sugarbeet rhizosphere.</title>
        <authorList>
            <person name="Gaulin E."/>
        </authorList>
    </citation>
    <scope>NUCLEOTIDE SEQUENCE</scope>
    <source>
        <strain evidence="1">ATCC 38472_TT</strain>
    </source>
</reference>
<evidence type="ECO:0000313" key="1">
    <source>
        <dbReference type="EMBL" id="TMW55789.1"/>
    </source>
</evidence>